<dbReference type="Pfam" id="PF10824">
    <property type="entry name" value="T7SS_ESX_EspC"/>
    <property type="match status" value="1"/>
</dbReference>
<name>A0ABT4UTK4_9PSEU</name>
<dbReference type="RefSeq" id="WP_270947589.1">
    <property type="nucleotide sequence ID" value="NZ_JAQGLA010000006.1"/>
</dbReference>
<dbReference type="Proteomes" id="UP001210380">
    <property type="component" value="Unassembled WGS sequence"/>
</dbReference>
<accession>A0ABT4UTK4</accession>
<organism evidence="1 2">
    <name type="scientific">Saccharopolyspora oryzae</name>
    <dbReference type="NCBI Taxonomy" id="2997343"/>
    <lineage>
        <taxon>Bacteria</taxon>
        <taxon>Bacillati</taxon>
        <taxon>Actinomycetota</taxon>
        <taxon>Actinomycetes</taxon>
        <taxon>Pseudonocardiales</taxon>
        <taxon>Pseudonocardiaceae</taxon>
        <taxon>Saccharopolyspora</taxon>
    </lineage>
</organism>
<evidence type="ECO:0000313" key="2">
    <source>
        <dbReference type="Proteomes" id="UP001210380"/>
    </source>
</evidence>
<dbReference type="EMBL" id="JAQGLA010000006">
    <property type="protein sequence ID" value="MDA3624994.1"/>
    <property type="molecule type" value="Genomic_DNA"/>
</dbReference>
<dbReference type="InterPro" id="IPR022536">
    <property type="entry name" value="EspC"/>
</dbReference>
<sequence>MPDEMNVVIENLRAHASKVDSVVDQLNVAVDASQQVKVDNDAYGLIGQPFAMLIDMVEGIGVETLQKAVEGMQHVAEEVRGAAEDYQSVDDQNRDLIGGVEV</sequence>
<protein>
    <submittedName>
        <fullName evidence="1">ESX-1 secretion-associated protein</fullName>
    </submittedName>
</protein>
<evidence type="ECO:0000313" key="1">
    <source>
        <dbReference type="EMBL" id="MDA3624994.1"/>
    </source>
</evidence>
<dbReference type="Gene3D" id="1.10.287.1060">
    <property type="entry name" value="ESAT-6-like"/>
    <property type="match status" value="1"/>
</dbReference>
<proteinExistence type="predicted"/>
<keyword evidence="2" id="KW-1185">Reference proteome</keyword>
<comment type="caution">
    <text evidence="1">The sequence shown here is derived from an EMBL/GenBank/DDBJ whole genome shotgun (WGS) entry which is preliminary data.</text>
</comment>
<reference evidence="1 2" key="1">
    <citation type="submission" date="2022-11" db="EMBL/GenBank/DDBJ databases">
        <title>Draft genome sequence of Saccharopolyspora sp. WRP15-2 isolated from rhizosphere soils of wild rice in Thailand.</title>
        <authorList>
            <person name="Duangmal K."/>
            <person name="Kammanee S."/>
            <person name="Muangham S."/>
        </authorList>
    </citation>
    <scope>NUCLEOTIDE SEQUENCE [LARGE SCALE GENOMIC DNA]</scope>
    <source>
        <strain evidence="1 2">WRP15-2</strain>
    </source>
</reference>
<gene>
    <name evidence="1" type="ORF">OU415_06085</name>
</gene>